<gene>
    <name evidence="2" type="ORF">ACEUDJ_15760</name>
</gene>
<dbReference type="Proteomes" id="UP001630969">
    <property type="component" value="Unassembled WGS sequence"/>
</dbReference>
<dbReference type="GeneID" id="97221584"/>
<evidence type="ECO:0000313" key="2">
    <source>
        <dbReference type="EMBL" id="MFM4894308.1"/>
    </source>
</evidence>
<evidence type="ECO:0000256" key="1">
    <source>
        <dbReference type="SAM" id="SignalP"/>
    </source>
</evidence>
<sequence length="338" mass="37430">MRGVMWLLLAGLLAGEAALAVPPAKAPPIKSALVADEGVGESRHFLLEQLKAGRFDAVDTLLASLSVGQREYLIYQLMGDLRHIPATAALQSWVQAQSGKAPQWLVEGEVDGFLMQLPAYDFPAEARMLLTHWQQQNWQAQYRRELSQGHFDWKQVYNSRNPDLPQQQQALLQALTQLPTSLLHQQARVLGQLNIFLPDNRLLTQLLLRTGEPALYRMLWRQPVDDDSLRALKALPSLLKGEAASDLLIGATKNPKLKRPALKALSQLSPLPVKAQDFLLAELGNSQYGSLVASLLLEVDEPRLLVRLADEMTRMERRPNISLLLAPDSGTTGAVPGL</sequence>
<feature type="signal peptide" evidence="1">
    <location>
        <begin position="1"/>
        <end position="20"/>
    </location>
</feature>
<organism evidence="2 3">
    <name type="scientific">Aeromonas bivalvium</name>
    <dbReference type="NCBI Taxonomy" id="440079"/>
    <lineage>
        <taxon>Bacteria</taxon>
        <taxon>Pseudomonadati</taxon>
        <taxon>Pseudomonadota</taxon>
        <taxon>Gammaproteobacteria</taxon>
        <taxon>Aeromonadales</taxon>
        <taxon>Aeromonadaceae</taxon>
        <taxon>Aeromonas</taxon>
    </lineage>
</organism>
<name>A0ABW9GVU1_9GAMM</name>
<dbReference type="EMBL" id="JBGXBU010000007">
    <property type="protein sequence ID" value="MFM4894308.1"/>
    <property type="molecule type" value="Genomic_DNA"/>
</dbReference>
<evidence type="ECO:0008006" key="4">
    <source>
        <dbReference type="Google" id="ProtNLM"/>
    </source>
</evidence>
<keyword evidence="3" id="KW-1185">Reference proteome</keyword>
<accession>A0ABW9GVU1</accession>
<keyword evidence="1" id="KW-0732">Signal</keyword>
<dbReference type="RefSeq" id="WP_392443762.1">
    <property type="nucleotide sequence ID" value="NZ_JBGXBU010000007.1"/>
</dbReference>
<protein>
    <recommendedName>
        <fullName evidence="4">HEAT repeat domain-containing protein</fullName>
    </recommendedName>
</protein>
<evidence type="ECO:0000313" key="3">
    <source>
        <dbReference type="Proteomes" id="UP001630969"/>
    </source>
</evidence>
<feature type="chain" id="PRO_5047110741" description="HEAT repeat domain-containing protein" evidence="1">
    <location>
        <begin position="21"/>
        <end position="338"/>
    </location>
</feature>
<comment type="caution">
    <text evidence="2">The sequence shown here is derived from an EMBL/GenBank/DDBJ whole genome shotgun (WGS) entry which is preliminary data.</text>
</comment>
<proteinExistence type="predicted"/>
<reference evidence="2 3" key="1">
    <citation type="submission" date="2024-09" db="EMBL/GenBank/DDBJ databases">
        <title>Aeromonas strains Genome sequencing and assembly.</title>
        <authorList>
            <person name="Hu X."/>
            <person name="Tang B."/>
        </authorList>
    </citation>
    <scope>NUCLEOTIDE SEQUENCE [LARGE SCALE GENOMIC DNA]</scope>
    <source>
        <strain evidence="2 3">NB23SCDHY001</strain>
    </source>
</reference>